<dbReference type="InterPro" id="IPR017946">
    <property type="entry name" value="PLC-like_Pdiesterase_TIM-brl"/>
</dbReference>
<dbReference type="GO" id="GO:0006629">
    <property type="term" value="P:lipid metabolic process"/>
    <property type="evidence" value="ECO:0007669"/>
    <property type="project" value="InterPro"/>
</dbReference>
<dbReference type="CDD" id="cd08556">
    <property type="entry name" value="GDPD"/>
    <property type="match status" value="1"/>
</dbReference>
<protein>
    <submittedName>
        <fullName evidence="2">Glycerophosphodiester phosphodiesterase</fullName>
    </submittedName>
</protein>
<accession>A0A411EBE3</accession>
<dbReference type="RefSeq" id="WP_129605912.1">
    <property type="nucleotide sequence ID" value="NZ_CP035544.1"/>
</dbReference>
<feature type="domain" description="GP-PDE" evidence="1">
    <location>
        <begin position="23"/>
        <end position="249"/>
    </location>
</feature>
<dbReference type="KEGG" id="mur:EQY75_11285"/>
<dbReference type="GO" id="GO:0008081">
    <property type="term" value="F:phosphoric diester hydrolase activity"/>
    <property type="evidence" value="ECO:0007669"/>
    <property type="project" value="InterPro"/>
</dbReference>
<name>A0A411EBE3_9FLAO</name>
<reference evidence="2 3" key="1">
    <citation type="submission" date="2019-01" db="EMBL/GenBank/DDBJ databases">
        <title>Muriicola soli sp. nov., isolated from soil.</title>
        <authorList>
            <person name="Kang H.J."/>
            <person name="Kim S.B."/>
        </authorList>
    </citation>
    <scope>NUCLEOTIDE SEQUENCE [LARGE SCALE GENOMIC DNA]</scope>
    <source>
        <strain evidence="2 3">MMS17-SY002</strain>
    </source>
</reference>
<dbReference type="PROSITE" id="PS51257">
    <property type="entry name" value="PROKAR_LIPOPROTEIN"/>
    <property type="match status" value="1"/>
</dbReference>
<dbReference type="InterPro" id="IPR030395">
    <property type="entry name" value="GP_PDE_dom"/>
</dbReference>
<dbReference type="PROSITE" id="PS51704">
    <property type="entry name" value="GP_PDE"/>
    <property type="match status" value="1"/>
</dbReference>
<dbReference type="Gene3D" id="3.20.20.190">
    <property type="entry name" value="Phosphatidylinositol (PI) phosphodiesterase"/>
    <property type="match status" value="1"/>
</dbReference>
<evidence type="ECO:0000259" key="1">
    <source>
        <dbReference type="PROSITE" id="PS51704"/>
    </source>
</evidence>
<evidence type="ECO:0000313" key="3">
    <source>
        <dbReference type="Proteomes" id="UP000290889"/>
    </source>
</evidence>
<dbReference type="PANTHER" id="PTHR46211">
    <property type="entry name" value="GLYCEROPHOSPHORYL DIESTER PHOSPHODIESTERASE"/>
    <property type="match status" value="1"/>
</dbReference>
<keyword evidence="3" id="KW-1185">Reference proteome</keyword>
<gene>
    <name evidence="2" type="ORF">EQY75_11285</name>
</gene>
<sequence>MKRIIILSIVLLISSCEGVGHKMKVIGHRGAMGHETENTLASIQKAMDLGVDMIEIDVFRIKSGEIMVFHDERLERLSNAGGMIEDYDFFDLKKVTLNGNHKIPTLQDVLKLIGGKVPLNIELKGANTSERVNFITDYYIREKGWKLEDFLISSFNWEELKSMRAINPEISIAVLTEDDPLKAIPVAKELGAVAINPYFKNVTNPEVVKTIQDEGFKVYVWTVNEESDINKMSELGVDGIFTNFPERAN</sequence>
<organism evidence="2 3">
    <name type="scientific">Muriicola soli</name>
    <dbReference type="NCBI Taxonomy" id="2507538"/>
    <lineage>
        <taxon>Bacteria</taxon>
        <taxon>Pseudomonadati</taxon>
        <taxon>Bacteroidota</taxon>
        <taxon>Flavobacteriia</taxon>
        <taxon>Flavobacteriales</taxon>
        <taxon>Flavobacteriaceae</taxon>
        <taxon>Muriicola</taxon>
    </lineage>
</organism>
<dbReference type="OrthoDB" id="384721at2"/>
<dbReference type="EMBL" id="CP035544">
    <property type="protein sequence ID" value="QBA65056.1"/>
    <property type="molecule type" value="Genomic_DNA"/>
</dbReference>
<dbReference type="Proteomes" id="UP000290889">
    <property type="component" value="Chromosome"/>
</dbReference>
<proteinExistence type="predicted"/>
<evidence type="ECO:0000313" key="2">
    <source>
        <dbReference type="EMBL" id="QBA65056.1"/>
    </source>
</evidence>
<dbReference type="PANTHER" id="PTHR46211:SF14">
    <property type="entry name" value="GLYCEROPHOSPHODIESTER PHOSPHODIESTERASE"/>
    <property type="match status" value="1"/>
</dbReference>
<dbReference type="AlphaFoldDB" id="A0A411EBE3"/>
<dbReference type="Pfam" id="PF03009">
    <property type="entry name" value="GDPD"/>
    <property type="match status" value="1"/>
</dbReference>
<dbReference type="SUPFAM" id="SSF51695">
    <property type="entry name" value="PLC-like phosphodiesterases"/>
    <property type="match status" value="1"/>
</dbReference>